<sequence>MTGAQKRGAVVLFVAVLALVAGVLPQVWEEGDGGRRTGAVGAVLGIPRASKPPAASGTSGSSGTVPSGGVAASSGKGTGAAASGGGGAGDNAGERDDEPDAEERARAFAAVRAGDCLALFDTGKGWNTRIPRKAACSGDAGLTRVSAVRTGWSACPTGDGLSYVVSVSDAGKRVLCLTRRYRAGYCVLAEKREGGQGGARMRLGSMTAVDCTVKRPAAPYDTVLHITGVYGPSSGRAPGDCARAARDRTYYWSWQVDGGDTLLCTMVYRG</sequence>
<name>A0A7X0LNY5_9ACTN</name>
<dbReference type="EMBL" id="JACHEM010000003">
    <property type="protein sequence ID" value="MBB6434939.1"/>
    <property type="molecule type" value="Genomic_DNA"/>
</dbReference>
<evidence type="ECO:0000256" key="1">
    <source>
        <dbReference type="SAM" id="MobiDB-lite"/>
    </source>
</evidence>
<dbReference type="RefSeq" id="WP_185028041.1">
    <property type="nucleotide sequence ID" value="NZ_BNBN01000004.1"/>
</dbReference>
<gene>
    <name evidence="2" type="ORF">HNQ79_001390</name>
</gene>
<dbReference type="Proteomes" id="UP000540423">
    <property type="component" value="Unassembled WGS sequence"/>
</dbReference>
<proteinExistence type="predicted"/>
<evidence type="ECO:0000313" key="2">
    <source>
        <dbReference type="EMBL" id="MBB6434939.1"/>
    </source>
</evidence>
<reference evidence="2 3" key="1">
    <citation type="submission" date="2020-08" db="EMBL/GenBank/DDBJ databases">
        <title>Genomic Encyclopedia of Type Strains, Phase IV (KMG-IV): sequencing the most valuable type-strain genomes for metagenomic binning, comparative biology and taxonomic classification.</title>
        <authorList>
            <person name="Goeker M."/>
        </authorList>
    </citation>
    <scope>NUCLEOTIDE SEQUENCE [LARGE SCALE GENOMIC DNA]</scope>
    <source>
        <strain evidence="2 3">DSM 40141</strain>
    </source>
</reference>
<accession>A0A7X0LNY5</accession>
<feature type="compositionally biased region" description="Low complexity" evidence="1">
    <location>
        <begin position="49"/>
        <end position="75"/>
    </location>
</feature>
<organism evidence="2 3">
    <name type="scientific">Streptomyces candidus</name>
    <dbReference type="NCBI Taxonomy" id="67283"/>
    <lineage>
        <taxon>Bacteria</taxon>
        <taxon>Bacillati</taxon>
        <taxon>Actinomycetota</taxon>
        <taxon>Actinomycetes</taxon>
        <taxon>Kitasatosporales</taxon>
        <taxon>Streptomycetaceae</taxon>
        <taxon>Streptomyces</taxon>
    </lineage>
</organism>
<feature type="region of interest" description="Disordered" evidence="1">
    <location>
        <begin position="49"/>
        <end position="103"/>
    </location>
</feature>
<evidence type="ECO:0000313" key="3">
    <source>
        <dbReference type="Proteomes" id="UP000540423"/>
    </source>
</evidence>
<protein>
    <submittedName>
        <fullName evidence="2">Uncharacterized protein</fullName>
    </submittedName>
</protein>
<comment type="caution">
    <text evidence="2">The sequence shown here is derived from an EMBL/GenBank/DDBJ whole genome shotgun (WGS) entry which is preliminary data.</text>
</comment>
<keyword evidence="3" id="KW-1185">Reference proteome</keyword>
<dbReference type="AlphaFoldDB" id="A0A7X0LNY5"/>
<feature type="compositionally biased region" description="Gly residues" evidence="1">
    <location>
        <begin position="76"/>
        <end position="90"/>
    </location>
</feature>